<comment type="similarity">
    <text evidence="2">Belongs to the asparagine synthetase family.</text>
</comment>
<dbReference type="EC" id="6.3.5.4" evidence="3"/>
<keyword evidence="9" id="KW-0436">Ligase</keyword>
<keyword evidence="5" id="KW-0067">ATP-binding</keyword>
<dbReference type="SUPFAM" id="SSF56235">
    <property type="entry name" value="N-terminal nucleophile aminohydrolases (Ntn hydrolases)"/>
    <property type="match status" value="1"/>
</dbReference>
<dbReference type="RefSeq" id="WP_272777307.1">
    <property type="nucleotide sequence ID" value="NZ_JAQQLI010000016.1"/>
</dbReference>
<evidence type="ECO:0000256" key="3">
    <source>
        <dbReference type="ARBA" id="ARBA00012737"/>
    </source>
</evidence>
<gene>
    <name evidence="9" type="primary">asnB</name>
    <name evidence="9" type="ORF">PQJ73_12270</name>
</gene>
<comment type="catalytic activity">
    <reaction evidence="7">
        <text>L-aspartate + L-glutamine + ATP + H2O = L-asparagine + L-glutamate + AMP + diphosphate + H(+)</text>
        <dbReference type="Rhea" id="RHEA:12228"/>
        <dbReference type="ChEBI" id="CHEBI:15377"/>
        <dbReference type="ChEBI" id="CHEBI:15378"/>
        <dbReference type="ChEBI" id="CHEBI:29985"/>
        <dbReference type="ChEBI" id="CHEBI:29991"/>
        <dbReference type="ChEBI" id="CHEBI:30616"/>
        <dbReference type="ChEBI" id="CHEBI:33019"/>
        <dbReference type="ChEBI" id="CHEBI:58048"/>
        <dbReference type="ChEBI" id="CHEBI:58359"/>
        <dbReference type="ChEBI" id="CHEBI:456215"/>
        <dbReference type="EC" id="6.3.5.4"/>
    </reaction>
</comment>
<evidence type="ECO:0000256" key="5">
    <source>
        <dbReference type="ARBA" id="ARBA00022840"/>
    </source>
</evidence>
<dbReference type="PROSITE" id="PS51278">
    <property type="entry name" value="GATASE_TYPE_2"/>
    <property type="match status" value="1"/>
</dbReference>
<dbReference type="NCBIfam" id="TIGR01536">
    <property type="entry name" value="asn_synth_AEB"/>
    <property type="match status" value="1"/>
</dbReference>
<comment type="pathway">
    <text evidence="1">Amino-acid biosynthesis; L-asparagine biosynthesis; L-asparagine from L-aspartate (L-Gln route): step 1/1.</text>
</comment>
<dbReference type="InterPro" id="IPR017932">
    <property type="entry name" value="GATase_2_dom"/>
</dbReference>
<feature type="domain" description="Glutamine amidotransferase type-2" evidence="8">
    <location>
        <begin position="2"/>
        <end position="213"/>
    </location>
</feature>
<evidence type="ECO:0000256" key="7">
    <source>
        <dbReference type="ARBA" id="ARBA00048741"/>
    </source>
</evidence>
<dbReference type="Proteomes" id="UP001165652">
    <property type="component" value="Unassembled WGS sequence"/>
</dbReference>
<evidence type="ECO:0000259" key="8">
    <source>
        <dbReference type="PROSITE" id="PS51278"/>
    </source>
</evidence>
<keyword evidence="10" id="KW-1185">Reference proteome</keyword>
<dbReference type="InterPro" id="IPR051786">
    <property type="entry name" value="ASN_synthetase/amidase"/>
</dbReference>
<reference evidence="9" key="2">
    <citation type="submission" date="2023-02" db="EMBL/GenBank/DDBJ databases">
        <authorList>
            <person name="Rayyan A."/>
            <person name="Meyer T."/>
            <person name="Kyndt J.A."/>
        </authorList>
    </citation>
    <scope>NUCLEOTIDE SEQUENCE</scope>
    <source>
        <strain evidence="9">DSM 9987</strain>
    </source>
</reference>
<evidence type="ECO:0000256" key="6">
    <source>
        <dbReference type="ARBA" id="ARBA00022962"/>
    </source>
</evidence>
<dbReference type="InterPro" id="IPR006426">
    <property type="entry name" value="Asn_synth_AEB"/>
</dbReference>
<dbReference type="Gene3D" id="3.60.20.10">
    <property type="entry name" value="Glutamine Phosphoribosylpyrophosphate, subunit 1, domain 1"/>
    <property type="match status" value="1"/>
</dbReference>
<dbReference type="InterPro" id="IPR029055">
    <property type="entry name" value="Ntn_hydrolases_N"/>
</dbReference>
<dbReference type="InterPro" id="IPR033738">
    <property type="entry name" value="AsnB_N"/>
</dbReference>
<dbReference type="Pfam" id="PF13537">
    <property type="entry name" value="GATase_7"/>
    <property type="match status" value="1"/>
</dbReference>
<dbReference type="CDD" id="cd00712">
    <property type="entry name" value="AsnB"/>
    <property type="match status" value="1"/>
</dbReference>
<dbReference type="CDD" id="cd01991">
    <property type="entry name" value="Asn_synthase_B_C"/>
    <property type="match status" value="1"/>
</dbReference>
<evidence type="ECO:0000313" key="9">
    <source>
        <dbReference type="EMBL" id="MDC7786458.1"/>
    </source>
</evidence>
<accession>A0ABT5JA69</accession>
<proteinExistence type="inferred from homology"/>
<dbReference type="InterPro" id="IPR014729">
    <property type="entry name" value="Rossmann-like_a/b/a_fold"/>
</dbReference>
<dbReference type="InterPro" id="IPR001962">
    <property type="entry name" value="Asn_synthase"/>
</dbReference>
<dbReference type="Pfam" id="PF00733">
    <property type="entry name" value="Asn_synthase"/>
    <property type="match status" value="1"/>
</dbReference>
<dbReference type="Gene3D" id="3.40.50.620">
    <property type="entry name" value="HUPs"/>
    <property type="match status" value="1"/>
</dbReference>
<dbReference type="PIRSF" id="PIRSF001589">
    <property type="entry name" value="Asn_synthetase_glu-h"/>
    <property type="match status" value="1"/>
</dbReference>
<comment type="caution">
    <text evidence="9">The sequence shown here is derived from an EMBL/GenBank/DDBJ whole genome shotgun (WGS) entry which is preliminary data.</text>
</comment>
<evidence type="ECO:0000256" key="1">
    <source>
        <dbReference type="ARBA" id="ARBA00005187"/>
    </source>
</evidence>
<sequence length="661" mass="72357">MCGFAGYLGHADAPQPPRRLLARMIDAVAHRGPDAKGFHVEDGVGLAHARLSILDLDGGAQPMADVDGDLVISFNGEIFNYVELRAELLARGGRFRTASDTEVILEAYRAWGPDCVEKLNGDFAFALWDRRRRRLMLARDRVGVRPLFYTARPDALWFGSEIKALLAVPGIDAAIDPVALDQVLTLWAPLAPRTIFAGIDELPPGHVLLADRDGVTLRPYWRLEFPDADDHAALDRRDPREIAAELRALLDDATRIRLRADVPVGAYLSGGLDSAIVTALMKRHAPDRLETFSVAFEDAAFDERPFQETMAAALGTAHHVVTCATADIGEVFPAVVGHAERPMVRTGPAPLYALSRHVREQGLKVVLTGEGADEMFAGYDLFKEAKLRRFCAAQPGSRRRPLLLQRLYPYLPQLKAQSQRYREAFFLGTADDLADPLFSHLPRVRTLRGLEQFYAGDLRAALAGHDALAALRDRLPPEFARWHPLSQAQYLETTVLLPGFILSSQGDRVSMAHAVEGRYPFLDPRVIDFATRLPPHLKLKVLREKHILREATADLLPAAIATRPKQPYRAPESAAVLRPRAACVDTALAPAALAAAGLFDAGAVAKLVRKCETAPAPGARDNAALIGILSTQILHGRFVRRAAADSSSATDRARVHAVLPP</sequence>
<dbReference type="PANTHER" id="PTHR43284:SF1">
    <property type="entry name" value="ASPARAGINE SYNTHETASE"/>
    <property type="match status" value="1"/>
</dbReference>
<dbReference type="EMBL" id="JAQQLI010000016">
    <property type="protein sequence ID" value="MDC7786458.1"/>
    <property type="molecule type" value="Genomic_DNA"/>
</dbReference>
<name>A0ABT5JA69_RHOTP</name>
<protein>
    <recommendedName>
        <fullName evidence="3">asparagine synthase (glutamine-hydrolyzing)</fullName>
        <ecNumber evidence="3">6.3.5.4</ecNumber>
    </recommendedName>
</protein>
<evidence type="ECO:0000313" key="10">
    <source>
        <dbReference type="Proteomes" id="UP001165652"/>
    </source>
</evidence>
<organism evidence="9 10">
    <name type="scientific">Rhodoplanes tepidamans</name>
    <name type="common">Rhodoplanes cryptolactis</name>
    <dbReference type="NCBI Taxonomy" id="200616"/>
    <lineage>
        <taxon>Bacteria</taxon>
        <taxon>Pseudomonadati</taxon>
        <taxon>Pseudomonadota</taxon>
        <taxon>Alphaproteobacteria</taxon>
        <taxon>Hyphomicrobiales</taxon>
        <taxon>Nitrobacteraceae</taxon>
        <taxon>Rhodoplanes</taxon>
    </lineage>
</organism>
<evidence type="ECO:0000256" key="2">
    <source>
        <dbReference type="ARBA" id="ARBA00005752"/>
    </source>
</evidence>
<reference evidence="9" key="1">
    <citation type="journal article" date="2023" name="Microbiol Resour">
        <title>Genome Sequences of Rhodoplanes serenus and Two Thermotolerant Strains, Rhodoplanes tepidamans and 'Rhodoplanes cryptolactis,' Further Refine the Genus.</title>
        <authorList>
            <person name="Rayyan A.A."/>
            <person name="Kyndt J.A."/>
        </authorList>
    </citation>
    <scope>NUCLEOTIDE SEQUENCE</scope>
    <source>
        <strain evidence="9">DSM 9987</strain>
    </source>
</reference>
<dbReference type="PANTHER" id="PTHR43284">
    <property type="entry name" value="ASPARAGINE SYNTHETASE (GLUTAMINE-HYDROLYZING)"/>
    <property type="match status" value="1"/>
</dbReference>
<keyword evidence="4" id="KW-0547">Nucleotide-binding</keyword>
<dbReference type="SUPFAM" id="SSF52402">
    <property type="entry name" value="Adenine nucleotide alpha hydrolases-like"/>
    <property type="match status" value="1"/>
</dbReference>
<dbReference type="GO" id="GO:0004066">
    <property type="term" value="F:asparagine synthase (glutamine-hydrolyzing) activity"/>
    <property type="evidence" value="ECO:0007669"/>
    <property type="project" value="UniProtKB-EC"/>
</dbReference>
<evidence type="ECO:0000256" key="4">
    <source>
        <dbReference type="ARBA" id="ARBA00022741"/>
    </source>
</evidence>
<keyword evidence="6" id="KW-0315">Glutamine amidotransferase</keyword>